<dbReference type="PANTHER" id="PTHR31649:SF1">
    <property type="entry name" value="FARNESOIC ACID O-METHYL TRANSFERASE DOMAIN-CONTAINING PROTEIN"/>
    <property type="match status" value="1"/>
</dbReference>
<dbReference type="Gene3D" id="2.10.10.20">
    <property type="entry name" value="Carbohydrate-binding module superfamily 5/12"/>
    <property type="match status" value="1"/>
</dbReference>
<dbReference type="PANTHER" id="PTHR31649">
    <property type="entry name" value="AGAP009604-PA"/>
    <property type="match status" value="1"/>
</dbReference>
<dbReference type="InterPro" id="IPR006616">
    <property type="entry name" value="DM9_repeat"/>
</dbReference>
<feature type="domain" description="Chitin-binding type-3" evidence="3">
    <location>
        <begin position="5"/>
        <end position="45"/>
    </location>
</feature>
<evidence type="ECO:0000313" key="5">
    <source>
        <dbReference type="Proteomes" id="UP000008064"/>
    </source>
</evidence>
<sequence>MVEYWEPGTQYDYGSVVIFDDVKYKIIQPHRSQSDWTPPATPALWGRMQEHHGHHQSSQQWGEDCKPQPPAPTYGEQPQAPLYQQPQQPQPQAEPTHEERKKHWYDLDDHRKKELEVGGGILAGVALLGAGYQAYKSHEKSAEEKKAHLWSLNNWITEAQSRTYQYRNGNYPSPVAWVLTQGKNIPTDAIEGGYERGEPLYICRAYQDGGLMIGKASSVFKKGAVIGYKKEEIHLDQYEILVGNPRAVRWVSVSGTLKVEHLGYVPVEGGSEPSGDKQYIAKAPYHDAVHPGKASEVYGDGAYIPYDNTEKKIKEYAVLCYV</sequence>
<dbReference type="RefSeq" id="XP_007317659.1">
    <property type="nucleotide sequence ID" value="XM_007317597.1"/>
</dbReference>
<gene>
    <name evidence="4" type="ORF">SERLADRAFT_465856</name>
</gene>
<evidence type="ECO:0000313" key="4">
    <source>
        <dbReference type="EMBL" id="EGO25537.1"/>
    </source>
</evidence>
<dbReference type="OrthoDB" id="2142040at2759"/>
<evidence type="ECO:0000259" key="3">
    <source>
        <dbReference type="Pfam" id="PF02839"/>
    </source>
</evidence>
<dbReference type="GO" id="GO:0005576">
    <property type="term" value="C:extracellular region"/>
    <property type="evidence" value="ECO:0007669"/>
    <property type="project" value="InterPro"/>
</dbReference>
<feature type="region of interest" description="Disordered" evidence="2">
    <location>
        <begin position="31"/>
        <end position="101"/>
    </location>
</feature>
<dbReference type="GO" id="GO:0004553">
    <property type="term" value="F:hydrolase activity, hydrolyzing O-glycosyl compounds"/>
    <property type="evidence" value="ECO:0007669"/>
    <property type="project" value="InterPro"/>
</dbReference>
<evidence type="ECO:0000256" key="1">
    <source>
        <dbReference type="ARBA" id="ARBA00022801"/>
    </source>
</evidence>
<dbReference type="AlphaFoldDB" id="F8NT64"/>
<evidence type="ECO:0000256" key="2">
    <source>
        <dbReference type="SAM" id="MobiDB-lite"/>
    </source>
</evidence>
<dbReference type="KEGG" id="sla:SERLADRAFT_465856"/>
<dbReference type="GeneID" id="18818966"/>
<reference evidence="5" key="1">
    <citation type="journal article" date="2011" name="Science">
        <title>The plant cell wall-decomposing machinery underlies the functional diversity of forest fungi.</title>
        <authorList>
            <person name="Eastwood D.C."/>
            <person name="Floudas D."/>
            <person name="Binder M."/>
            <person name="Majcherczyk A."/>
            <person name="Schneider P."/>
            <person name="Aerts A."/>
            <person name="Asiegbu F.O."/>
            <person name="Baker S.E."/>
            <person name="Barry K."/>
            <person name="Bendiksby M."/>
            <person name="Blumentritt M."/>
            <person name="Coutinho P.M."/>
            <person name="Cullen D."/>
            <person name="de Vries R.P."/>
            <person name="Gathman A."/>
            <person name="Goodell B."/>
            <person name="Henrissat B."/>
            <person name="Ihrmark K."/>
            <person name="Kauserud H."/>
            <person name="Kohler A."/>
            <person name="LaButti K."/>
            <person name="Lapidus A."/>
            <person name="Lavin J.L."/>
            <person name="Lee Y.-H."/>
            <person name="Lindquist E."/>
            <person name="Lilly W."/>
            <person name="Lucas S."/>
            <person name="Morin E."/>
            <person name="Murat C."/>
            <person name="Oguiza J.A."/>
            <person name="Park J."/>
            <person name="Pisabarro A.G."/>
            <person name="Riley R."/>
            <person name="Rosling A."/>
            <person name="Salamov A."/>
            <person name="Schmidt O."/>
            <person name="Schmutz J."/>
            <person name="Skrede I."/>
            <person name="Stenlid J."/>
            <person name="Wiebenga A."/>
            <person name="Xie X."/>
            <person name="Kuees U."/>
            <person name="Hibbett D.S."/>
            <person name="Hoffmeister D."/>
            <person name="Hoegberg N."/>
            <person name="Martin F."/>
            <person name="Grigoriev I.V."/>
            <person name="Watkinson S.C."/>
        </authorList>
    </citation>
    <scope>NUCLEOTIDE SEQUENCE [LARGE SCALE GENOMIC DNA]</scope>
    <source>
        <strain evidence="5">S7.9</strain>
    </source>
</reference>
<dbReference type="Pfam" id="PF02839">
    <property type="entry name" value="CBM_5_12"/>
    <property type="match status" value="1"/>
</dbReference>
<dbReference type="SMART" id="SM00696">
    <property type="entry name" value="DM9"/>
    <property type="match status" value="1"/>
</dbReference>
<dbReference type="SUPFAM" id="SSF51055">
    <property type="entry name" value="Carbohydrate binding domain"/>
    <property type="match status" value="1"/>
</dbReference>
<keyword evidence="1" id="KW-0378">Hydrolase</keyword>
<dbReference type="GO" id="GO:0030246">
    <property type="term" value="F:carbohydrate binding"/>
    <property type="evidence" value="ECO:0007669"/>
    <property type="project" value="InterPro"/>
</dbReference>
<dbReference type="EMBL" id="GL945433">
    <property type="protein sequence ID" value="EGO25537.1"/>
    <property type="molecule type" value="Genomic_DNA"/>
</dbReference>
<dbReference type="CDD" id="cd12214">
    <property type="entry name" value="ChiA1_BD"/>
    <property type="match status" value="1"/>
</dbReference>
<feature type="compositionally biased region" description="Low complexity" evidence="2">
    <location>
        <begin position="76"/>
        <end position="94"/>
    </location>
</feature>
<dbReference type="Proteomes" id="UP000008064">
    <property type="component" value="Unassembled WGS sequence"/>
</dbReference>
<organism evidence="5">
    <name type="scientific">Serpula lacrymans var. lacrymans (strain S7.9)</name>
    <name type="common">Dry rot fungus</name>
    <dbReference type="NCBI Taxonomy" id="578457"/>
    <lineage>
        <taxon>Eukaryota</taxon>
        <taxon>Fungi</taxon>
        <taxon>Dikarya</taxon>
        <taxon>Basidiomycota</taxon>
        <taxon>Agaricomycotina</taxon>
        <taxon>Agaricomycetes</taxon>
        <taxon>Agaricomycetidae</taxon>
        <taxon>Boletales</taxon>
        <taxon>Coniophorineae</taxon>
        <taxon>Serpulaceae</taxon>
        <taxon>Serpula</taxon>
    </lineage>
</organism>
<dbReference type="HOGENOM" id="CLU_072648_0_0_1"/>
<proteinExistence type="predicted"/>
<dbReference type="InterPro" id="IPR003610">
    <property type="entry name" value="CBM5/12"/>
</dbReference>
<dbReference type="GO" id="GO:0005975">
    <property type="term" value="P:carbohydrate metabolic process"/>
    <property type="evidence" value="ECO:0007669"/>
    <property type="project" value="InterPro"/>
</dbReference>
<accession>F8NT64</accession>
<protein>
    <submittedName>
        <fullName evidence="4">Carbohydrate-binding module family 12 protein</fullName>
    </submittedName>
</protein>
<dbReference type="InterPro" id="IPR036573">
    <property type="entry name" value="CBM_sf_5/12"/>
</dbReference>
<dbReference type="Pfam" id="PF11901">
    <property type="entry name" value="DM9"/>
    <property type="match status" value="1"/>
</dbReference>
<name>F8NT64_SERL9</name>